<name>X0YZ45_9ZZZZ</name>
<proteinExistence type="inferred from homology"/>
<evidence type="ECO:0000256" key="2">
    <source>
        <dbReference type="ARBA" id="ARBA00023239"/>
    </source>
</evidence>
<dbReference type="Pfam" id="PF00378">
    <property type="entry name" value="ECH_1"/>
    <property type="match status" value="1"/>
</dbReference>
<dbReference type="CDD" id="cd06558">
    <property type="entry name" value="crotonase-like"/>
    <property type="match status" value="1"/>
</dbReference>
<dbReference type="EMBL" id="BARS01051204">
    <property type="protein sequence ID" value="GAG53493.1"/>
    <property type="molecule type" value="Genomic_DNA"/>
</dbReference>
<dbReference type="InterPro" id="IPR001753">
    <property type="entry name" value="Enoyl-CoA_hydra/iso"/>
</dbReference>
<evidence type="ECO:0000256" key="1">
    <source>
        <dbReference type="ARBA" id="ARBA00005254"/>
    </source>
</evidence>
<evidence type="ECO:0000313" key="3">
    <source>
        <dbReference type="EMBL" id="GAG53493.1"/>
    </source>
</evidence>
<dbReference type="AlphaFoldDB" id="X0YZ45"/>
<gene>
    <name evidence="3" type="ORF">S01H1_76311</name>
</gene>
<comment type="caution">
    <text evidence="3">The sequence shown here is derived from an EMBL/GenBank/DDBJ whole genome shotgun (WGS) entry which is preliminary data.</text>
</comment>
<keyword evidence="2" id="KW-0456">Lyase</keyword>
<dbReference type="PROSITE" id="PS00166">
    <property type="entry name" value="ENOYL_COA_HYDRATASE"/>
    <property type="match status" value="1"/>
</dbReference>
<organism evidence="3">
    <name type="scientific">marine sediment metagenome</name>
    <dbReference type="NCBI Taxonomy" id="412755"/>
    <lineage>
        <taxon>unclassified sequences</taxon>
        <taxon>metagenomes</taxon>
        <taxon>ecological metagenomes</taxon>
    </lineage>
</organism>
<dbReference type="GO" id="GO:0016829">
    <property type="term" value="F:lyase activity"/>
    <property type="evidence" value="ECO:0007669"/>
    <property type="project" value="UniProtKB-KW"/>
</dbReference>
<dbReference type="PANTHER" id="PTHR11941">
    <property type="entry name" value="ENOYL-COA HYDRATASE-RELATED"/>
    <property type="match status" value="1"/>
</dbReference>
<dbReference type="InterPro" id="IPR014748">
    <property type="entry name" value="Enoyl-CoA_hydra_C"/>
</dbReference>
<comment type="similarity">
    <text evidence="1">Belongs to the enoyl-CoA hydratase/isomerase family.</text>
</comment>
<dbReference type="PANTHER" id="PTHR11941:SF54">
    <property type="entry name" value="ENOYL-COA HYDRATASE, MITOCHONDRIAL"/>
    <property type="match status" value="1"/>
</dbReference>
<dbReference type="InterPro" id="IPR029045">
    <property type="entry name" value="ClpP/crotonase-like_dom_sf"/>
</dbReference>
<dbReference type="Gene3D" id="1.10.12.10">
    <property type="entry name" value="Lyase 2-enoyl-coa Hydratase, Chain A, domain 2"/>
    <property type="match status" value="1"/>
</dbReference>
<reference evidence="3" key="1">
    <citation type="journal article" date="2014" name="Front. Microbiol.">
        <title>High frequency of phylogenetically diverse reductive dehalogenase-homologous genes in deep subseafloor sedimentary metagenomes.</title>
        <authorList>
            <person name="Kawai M."/>
            <person name="Futagami T."/>
            <person name="Toyoda A."/>
            <person name="Takaki Y."/>
            <person name="Nishi S."/>
            <person name="Hori S."/>
            <person name="Arai W."/>
            <person name="Tsubouchi T."/>
            <person name="Morono Y."/>
            <person name="Uchiyama I."/>
            <person name="Ito T."/>
            <person name="Fujiyama A."/>
            <person name="Inagaki F."/>
            <person name="Takami H."/>
        </authorList>
    </citation>
    <scope>NUCLEOTIDE SEQUENCE</scope>
    <source>
        <strain evidence="3">Expedition CK06-06</strain>
    </source>
</reference>
<feature type="non-terminal residue" evidence="3">
    <location>
        <position position="1"/>
    </location>
</feature>
<dbReference type="SUPFAM" id="SSF52096">
    <property type="entry name" value="ClpP/crotonase"/>
    <property type="match status" value="1"/>
</dbReference>
<dbReference type="GO" id="GO:0006635">
    <property type="term" value="P:fatty acid beta-oxidation"/>
    <property type="evidence" value="ECO:0007669"/>
    <property type="project" value="TreeGrafter"/>
</dbReference>
<sequence length="196" mass="21247">NSPLMDLKEAAERGRQTGSVRSRGAAVRTVIEHWKPTIAAINGIAYGGGLERALSCDIRICSEDATFALAEIKRGLTPVTGLFDLPRLVGLGNAMWLLMSGEPIAAEEALRIGLVSRVVPPEELIPTATRMAEIISENSPLGVRTVKQVARLGVELPRDYAQRLGQSMIDRVWSSEDAREGAAAFAEKRKPVFKGR</sequence>
<evidence type="ECO:0008006" key="4">
    <source>
        <dbReference type="Google" id="ProtNLM"/>
    </source>
</evidence>
<accession>X0YZ45</accession>
<dbReference type="Gene3D" id="3.90.226.10">
    <property type="entry name" value="2-enoyl-CoA Hydratase, Chain A, domain 1"/>
    <property type="match status" value="1"/>
</dbReference>
<protein>
    <recommendedName>
        <fullName evidence="4">Enoyl-CoA hydratase</fullName>
    </recommendedName>
</protein>
<dbReference type="InterPro" id="IPR018376">
    <property type="entry name" value="Enoyl-CoA_hyd/isom_CS"/>
</dbReference>